<gene>
    <name evidence="1" type="ORF">V1525DRAFT_393790</name>
</gene>
<evidence type="ECO:0000313" key="1">
    <source>
        <dbReference type="EMBL" id="KAK9241135.1"/>
    </source>
</evidence>
<name>A0ACC3TBY0_LIPKO</name>
<organism evidence="1 2">
    <name type="scientific">Lipomyces kononenkoae</name>
    <name type="common">Yeast</name>
    <dbReference type="NCBI Taxonomy" id="34357"/>
    <lineage>
        <taxon>Eukaryota</taxon>
        <taxon>Fungi</taxon>
        <taxon>Dikarya</taxon>
        <taxon>Ascomycota</taxon>
        <taxon>Saccharomycotina</taxon>
        <taxon>Lipomycetes</taxon>
        <taxon>Lipomycetales</taxon>
        <taxon>Lipomycetaceae</taxon>
        <taxon>Lipomyces</taxon>
    </lineage>
</organism>
<sequence>MSSASGNSKKRANLCVPYVPMEIKSREDVSSMMASTLPMVAMFLRNKLVAWSALLVTIQSWLNESEASSRDSTQPGWLKVLMSFVGLTVCYMDLFFPAMRAVGSISGGGGGSSGAVTTRLSMAPRATSA</sequence>
<reference evidence="2" key="1">
    <citation type="journal article" date="2024" name="Front. Bioeng. Biotechnol.">
        <title>Genome-scale model development and genomic sequencing of the oleaginous clade Lipomyces.</title>
        <authorList>
            <person name="Czajka J.J."/>
            <person name="Han Y."/>
            <person name="Kim J."/>
            <person name="Mondo S.J."/>
            <person name="Hofstad B.A."/>
            <person name="Robles A."/>
            <person name="Haridas S."/>
            <person name="Riley R."/>
            <person name="LaButti K."/>
            <person name="Pangilinan J."/>
            <person name="Andreopoulos W."/>
            <person name="Lipzen A."/>
            <person name="Yan J."/>
            <person name="Wang M."/>
            <person name="Ng V."/>
            <person name="Grigoriev I.V."/>
            <person name="Spatafora J.W."/>
            <person name="Magnuson J.K."/>
            <person name="Baker S.E."/>
            <person name="Pomraning K.R."/>
        </authorList>
    </citation>
    <scope>NUCLEOTIDE SEQUENCE [LARGE SCALE GENOMIC DNA]</scope>
    <source>
        <strain evidence="2">CBS 7786</strain>
    </source>
</reference>
<proteinExistence type="predicted"/>
<keyword evidence="2" id="KW-1185">Reference proteome</keyword>
<comment type="caution">
    <text evidence="1">The sequence shown here is derived from an EMBL/GenBank/DDBJ whole genome shotgun (WGS) entry which is preliminary data.</text>
</comment>
<protein>
    <submittedName>
        <fullName evidence="1">Uncharacterized protein</fullName>
    </submittedName>
</protein>
<dbReference type="EMBL" id="MU971336">
    <property type="protein sequence ID" value="KAK9241135.1"/>
    <property type="molecule type" value="Genomic_DNA"/>
</dbReference>
<dbReference type="Proteomes" id="UP001433508">
    <property type="component" value="Unassembled WGS sequence"/>
</dbReference>
<accession>A0ACC3TBY0</accession>
<evidence type="ECO:0000313" key="2">
    <source>
        <dbReference type="Proteomes" id="UP001433508"/>
    </source>
</evidence>